<reference evidence="3 4" key="1">
    <citation type="journal article" date="2021" name="Sci. Rep.">
        <title>Genome sequencing of the multicellular alga Astrephomene provides insights into convergent evolution of germ-soma differentiation.</title>
        <authorList>
            <person name="Yamashita S."/>
            <person name="Yamamoto K."/>
            <person name="Matsuzaki R."/>
            <person name="Suzuki S."/>
            <person name="Yamaguchi H."/>
            <person name="Hirooka S."/>
            <person name="Minakuchi Y."/>
            <person name="Miyagishima S."/>
            <person name="Kawachi M."/>
            <person name="Toyoda A."/>
            <person name="Nozaki H."/>
        </authorList>
    </citation>
    <scope>NUCLEOTIDE SEQUENCE [LARGE SCALE GENOMIC DNA]</scope>
    <source>
        <strain evidence="3 4">NIES-4017</strain>
    </source>
</reference>
<evidence type="ECO:0000313" key="3">
    <source>
        <dbReference type="EMBL" id="GFR43515.1"/>
    </source>
</evidence>
<dbReference type="Gene3D" id="2.40.50.140">
    <property type="entry name" value="Nucleic acid-binding proteins"/>
    <property type="match status" value="2"/>
</dbReference>
<dbReference type="Pfam" id="PF01132">
    <property type="entry name" value="EFP"/>
    <property type="match status" value="1"/>
</dbReference>
<dbReference type="GO" id="GO:0005737">
    <property type="term" value="C:cytoplasm"/>
    <property type="evidence" value="ECO:0007669"/>
    <property type="project" value="InterPro"/>
</dbReference>
<dbReference type="Gene3D" id="2.30.30.30">
    <property type="match status" value="1"/>
</dbReference>
<dbReference type="GO" id="GO:0043043">
    <property type="term" value="P:peptide biosynthetic process"/>
    <property type="evidence" value="ECO:0007669"/>
    <property type="project" value="InterPro"/>
</dbReference>
<dbReference type="SUPFAM" id="SSF50249">
    <property type="entry name" value="Nucleic acid-binding proteins"/>
    <property type="match status" value="2"/>
</dbReference>
<dbReference type="PANTHER" id="PTHR30053:SF14">
    <property type="entry name" value="TRANSLATION ELONGATION FACTOR KOW-LIKE DOMAIN-CONTAINING PROTEIN"/>
    <property type="match status" value="1"/>
</dbReference>
<protein>
    <recommendedName>
        <fullName evidence="5">Elongation factor P</fullName>
    </recommendedName>
</protein>
<evidence type="ECO:0008006" key="5">
    <source>
        <dbReference type="Google" id="ProtNLM"/>
    </source>
</evidence>
<dbReference type="GO" id="GO:0003746">
    <property type="term" value="F:translation elongation factor activity"/>
    <property type="evidence" value="ECO:0007669"/>
    <property type="project" value="InterPro"/>
</dbReference>
<dbReference type="SMART" id="SM01185">
    <property type="entry name" value="EFP"/>
    <property type="match status" value="1"/>
</dbReference>
<feature type="non-terminal residue" evidence="3">
    <location>
        <position position="243"/>
    </location>
</feature>
<dbReference type="EMBL" id="BMAR01000005">
    <property type="protein sequence ID" value="GFR43515.1"/>
    <property type="molecule type" value="Genomic_DNA"/>
</dbReference>
<dbReference type="Proteomes" id="UP001054857">
    <property type="component" value="Unassembled WGS sequence"/>
</dbReference>
<accession>A0AAD3DKE1</accession>
<evidence type="ECO:0000259" key="1">
    <source>
        <dbReference type="SMART" id="SM00841"/>
    </source>
</evidence>
<sequence length="243" mass="26111">LIVIAAMLPVVRNLLTRGQRSILAAACHGSVVLDSQASAATPTSWLPALAQLVRGLKKPAQQVRAGDLVQRDGRPFRVARFHWMHGQARAAGFVSLDLVDLASGARTSEKLRLDDQVELADVDTKDMQILYQDEAGNVHVMDGTSYEQAVLAPELFGEGRRWLAAPELTVAVSFFEGEPVAARVPHKVSVTVLDAPPAVEKDDGSSARHVLVEGGISVMAPAFVRTGDRIVVRTEDAAYMAKA</sequence>
<evidence type="ECO:0000313" key="4">
    <source>
        <dbReference type="Proteomes" id="UP001054857"/>
    </source>
</evidence>
<name>A0AAD3DKE1_9CHLO</name>
<dbReference type="InterPro" id="IPR014722">
    <property type="entry name" value="Rib_uL2_dom2"/>
</dbReference>
<gene>
    <name evidence="3" type="ORF">Agub_g4608</name>
</gene>
<keyword evidence="4" id="KW-1185">Reference proteome</keyword>
<dbReference type="AlphaFoldDB" id="A0AAD3DKE1"/>
<feature type="domain" description="Translation elongation factor P/YeiP central" evidence="2">
    <location>
        <begin position="124"/>
        <end position="180"/>
    </location>
</feature>
<evidence type="ECO:0000259" key="2">
    <source>
        <dbReference type="SMART" id="SM01185"/>
    </source>
</evidence>
<feature type="domain" description="Elongation factor P C-terminal" evidence="1">
    <location>
        <begin position="188"/>
        <end position="242"/>
    </location>
</feature>
<dbReference type="Pfam" id="PF09285">
    <property type="entry name" value="Elong-fact-P_C"/>
    <property type="match status" value="1"/>
</dbReference>
<comment type="caution">
    <text evidence="3">The sequence shown here is derived from an EMBL/GenBank/DDBJ whole genome shotgun (WGS) entry which is preliminary data.</text>
</comment>
<dbReference type="InterPro" id="IPR001059">
    <property type="entry name" value="Transl_elong_P/YeiP_cen"/>
</dbReference>
<dbReference type="SMART" id="SM00841">
    <property type="entry name" value="Elong-fact-P_C"/>
    <property type="match status" value="1"/>
</dbReference>
<dbReference type="PANTHER" id="PTHR30053">
    <property type="entry name" value="ELONGATION FACTOR P"/>
    <property type="match status" value="1"/>
</dbReference>
<proteinExistence type="predicted"/>
<dbReference type="InterPro" id="IPR015365">
    <property type="entry name" value="Elong-fact-P_C"/>
</dbReference>
<organism evidence="3 4">
    <name type="scientific">Astrephomene gubernaculifera</name>
    <dbReference type="NCBI Taxonomy" id="47775"/>
    <lineage>
        <taxon>Eukaryota</taxon>
        <taxon>Viridiplantae</taxon>
        <taxon>Chlorophyta</taxon>
        <taxon>core chlorophytes</taxon>
        <taxon>Chlorophyceae</taxon>
        <taxon>CS clade</taxon>
        <taxon>Chlamydomonadales</taxon>
        <taxon>Astrephomenaceae</taxon>
        <taxon>Astrephomene</taxon>
    </lineage>
</organism>
<dbReference type="InterPro" id="IPR020599">
    <property type="entry name" value="Transl_elong_fac_P/YeiP"/>
</dbReference>
<dbReference type="InterPro" id="IPR012340">
    <property type="entry name" value="NA-bd_OB-fold"/>
</dbReference>